<sequence>SMINEIPENKKQIQECQHGNQEIPEKNNISMSAWKSRWKTKPTAHSATLSLCPRHITALFHKYRGIHNLKSGFTLILATKKGSFTRERSGGGKQLIQTVCSLVEITTRNWAVRVTVGFCEGPYYCNTKLQGILSLQALSPFPLISVPIRQSPRRRSHQDHHLDLSLNWIFSAFTLPNHEYALTYHP</sequence>
<feature type="non-terminal residue" evidence="1">
    <location>
        <position position="1"/>
    </location>
</feature>
<reference evidence="1 2" key="1">
    <citation type="journal article" date="2015" name="Sci. Rep.">
        <title>The power of single molecule real-time sequencing technology in the de novo assembly of a eukaryotic genome.</title>
        <authorList>
            <person name="Sakai H."/>
            <person name="Naito K."/>
            <person name="Ogiso-Tanaka E."/>
            <person name="Takahashi Y."/>
            <person name="Iseki K."/>
            <person name="Muto C."/>
            <person name="Satou K."/>
            <person name="Teruya K."/>
            <person name="Shiroma A."/>
            <person name="Shimoji M."/>
            <person name="Hirano T."/>
            <person name="Itoh T."/>
            <person name="Kaga A."/>
            <person name="Tomooka N."/>
        </authorList>
    </citation>
    <scope>NUCLEOTIDE SEQUENCE [LARGE SCALE GENOMIC DNA]</scope>
    <source>
        <strain evidence="2">cv. Shumari</strain>
    </source>
</reference>
<organism evidence="1 2">
    <name type="scientific">Vigna angularis var. angularis</name>
    <dbReference type="NCBI Taxonomy" id="157739"/>
    <lineage>
        <taxon>Eukaryota</taxon>
        <taxon>Viridiplantae</taxon>
        <taxon>Streptophyta</taxon>
        <taxon>Embryophyta</taxon>
        <taxon>Tracheophyta</taxon>
        <taxon>Spermatophyta</taxon>
        <taxon>Magnoliopsida</taxon>
        <taxon>eudicotyledons</taxon>
        <taxon>Gunneridae</taxon>
        <taxon>Pentapetalae</taxon>
        <taxon>rosids</taxon>
        <taxon>fabids</taxon>
        <taxon>Fabales</taxon>
        <taxon>Fabaceae</taxon>
        <taxon>Papilionoideae</taxon>
        <taxon>50 kb inversion clade</taxon>
        <taxon>NPAAA clade</taxon>
        <taxon>indigoferoid/millettioid clade</taxon>
        <taxon>Phaseoleae</taxon>
        <taxon>Vigna</taxon>
    </lineage>
</organism>
<name>A0A0S3T618_PHAAN</name>
<dbReference type="EMBL" id="AP015043">
    <property type="protein sequence ID" value="BAU00649.1"/>
    <property type="molecule type" value="Genomic_DNA"/>
</dbReference>
<accession>A0A0S3T618</accession>
<keyword evidence="2" id="KW-1185">Reference proteome</keyword>
<dbReference type="Proteomes" id="UP000291084">
    <property type="component" value="Chromosome 10"/>
</dbReference>
<dbReference type="AlphaFoldDB" id="A0A0S3T618"/>
<protein>
    <submittedName>
        <fullName evidence="1">Uncharacterized protein</fullName>
    </submittedName>
</protein>
<gene>
    <name evidence="1" type="primary">Vigan.10G226000</name>
    <name evidence="1" type="ORF">VIGAN_10226000</name>
</gene>
<evidence type="ECO:0000313" key="2">
    <source>
        <dbReference type="Proteomes" id="UP000291084"/>
    </source>
</evidence>
<proteinExistence type="predicted"/>
<evidence type="ECO:0000313" key="1">
    <source>
        <dbReference type="EMBL" id="BAU00649.1"/>
    </source>
</evidence>